<dbReference type="InterPro" id="IPR050659">
    <property type="entry name" value="Peptidase_M24B"/>
</dbReference>
<dbReference type="Proteomes" id="UP000427373">
    <property type="component" value="Chromosome"/>
</dbReference>
<dbReference type="Pfam" id="PF00557">
    <property type="entry name" value="Peptidase_M24"/>
    <property type="match status" value="1"/>
</dbReference>
<dbReference type="CDD" id="cd01092">
    <property type="entry name" value="APP-like"/>
    <property type="match status" value="1"/>
</dbReference>
<name>A0A650CJB7_SULOH</name>
<keyword evidence="6" id="KW-0031">Aminopeptidase</keyword>
<dbReference type="KEGG" id="soh:D1869_12760"/>
<dbReference type="EMBL" id="JACHFY010000008">
    <property type="protein sequence ID" value="MBB5253888.1"/>
    <property type="molecule type" value="Genomic_DNA"/>
</dbReference>
<reference evidence="7 8" key="1">
    <citation type="submission" date="2019-10" db="EMBL/GenBank/DDBJ databases">
        <title>Genome Sequences from Six Type Strain Members of the Archaeal Family Sulfolobaceae: Acidianus ambivalens, Acidianus infernus, Metallosphaera prunae, Stygiolobus azoricus, Sulfolobus metallicus, and Sulfurisphaera ohwakuensis.</title>
        <authorList>
            <person name="Counts J.A."/>
            <person name="Kelly R.M."/>
        </authorList>
    </citation>
    <scope>NUCLEOTIDE SEQUENCE [LARGE SCALE GENOMIC DNA]</scope>
    <source>
        <strain evidence="7 8">TA-1</strain>
    </source>
</reference>
<organism evidence="7 8">
    <name type="scientific">Sulfurisphaera ohwakuensis</name>
    <dbReference type="NCBI Taxonomy" id="69656"/>
    <lineage>
        <taxon>Archaea</taxon>
        <taxon>Thermoproteota</taxon>
        <taxon>Thermoprotei</taxon>
        <taxon>Sulfolobales</taxon>
        <taxon>Sulfolobaceae</taxon>
        <taxon>Sulfurisphaera</taxon>
    </lineage>
</organism>
<dbReference type="GO" id="GO:0004177">
    <property type="term" value="F:aminopeptidase activity"/>
    <property type="evidence" value="ECO:0007669"/>
    <property type="project" value="UniProtKB-KW"/>
</dbReference>
<evidence type="ECO:0000256" key="1">
    <source>
        <dbReference type="ARBA" id="ARBA00022723"/>
    </source>
</evidence>
<feature type="domain" description="Creatinase N-terminal" evidence="5">
    <location>
        <begin position="3"/>
        <end position="127"/>
    </location>
</feature>
<dbReference type="GeneID" id="42802131"/>
<dbReference type="Proteomes" id="UP000582213">
    <property type="component" value="Unassembled WGS sequence"/>
</dbReference>
<dbReference type="InterPro" id="IPR000994">
    <property type="entry name" value="Pept_M24"/>
</dbReference>
<dbReference type="Pfam" id="PF01321">
    <property type="entry name" value="Creatinase_N"/>
    <property type="match status" value="1"/>
</dbReference>
<evidence type="ECO:0000313" key="7">
    <source>
        <dbReference type="EMBL" id="QGR17954.1"/>
    </source>
</evidence>
<dbReference type="EMBL" id="CP045484">
    <property type="protein sequence ID" value="QGR17954.1"/>
    <property type="molecule type" value="Genomic_DNA"/>
</dbReference>
<evidence type="ECO:0000313" key="9">
    <source>
        <dbReference type="Proteomes" id="UP000582213"/>
    </source>
</evidence>
<dbReference type="InterPro" id="IPR036005">
    <property type="entry name" value="Creatinase/aminopeptidase-like"/>
</dbReference>
<dbReference type="PROSITE" id="PS00491">
    <property type="entry name" value="PROLINE_PEPTIDASE"/>
    <property type="match status" value="1"/>
</dbReference>
<dbReference type="Gene3D" id="3.40.350.10">
    <property type="entry name" value="Creatinase/prolidase N-terminal domain"/>
    <property type="match status" value="1"/>
</dbReference>
<evidence type="ECO:0000313" key="6">
    <source>
        <dbReference type="EMBL" id="MBB5253888.1"/>
    </source>
</evidence>
<reference evidence="6 9" key="2">
    <citation type="submission" date="2020-08" db="EMBL/GenBank/DDBJ databases">
        <title>Genomic Encyclopedia of Type Strains, Phase IV (KMG-IV): sequencing the most valuable type-strain genomes for metagenomic binning, comparative biology and taxonomic classification.</title>
        <authorList>
            <person name="Goeker M."/>
        </authorList>
    </citation>
    <scope>NUCLEOTIDE SEQUENCE [LARGE SCALE GENOMIC DNA]</scope>
    <source>
        <strain evidence="6 9">DSM 12421</strain>
    </source>
</reference>
<evidence type="ECO:0000259" key="5">
    <source>
        <dbReference type="Pfam" id="PF01321"/>
    </source>
</evidence>
<keyword evidence="6" id="KW-0645">Protease</keyword>
<dbReference type="PANTHER" id="PTHR46112:SF9">
    <property type="entry name" value="XAA-PRO AMINOPEPTIDASE"/>
    <property type="match status" value="1"/>
</dbReference>
<dbReference type="GO" id="GO:0046872">
    <property type="term" value="F:metal ion binding"/>
    <property type="evidence" value="ECO:0007669"/>
    <property type="project" value="UniProtKB-KW"/>
</dbReference>
<dbReference type="InterPro" id="IPR000587">
    <property type="entry name" value="Creatinase_N"/>
</dbReference>
<dbReference type="PANTHER" id="PTHR46112">
    <property type="entry name" value="AMINOPEPTIDASE"/>
    <property type="match status" value="1"/>
</dbReference>
<dbReference type="SUPFAM" id="SSF53092">
    <property type="entry name" value="Creatinase/prolidase N-terminal domain"/>
    <property type="match status" value="1"/>
</dbReference>
<dbReference type="InterPro" id="IPR029149">
    <property type="entry name" value="Creatin/AminoP/Spt16_N"/>
</dbReference>
<sequence>MKRITRLRELMKERMIDYVILGPGSNMFYLTGFTEEQMERPLFLIIDSWNVYFLAPKLYEEQLSHFNIPVVSYSDDENPYKKLNIEKGKSIAIDDTLWSSFTIDIINNFSPSQIIKANEIMKELRIIKQDEEIEIMKEGVRIAEKSFLNTINHIKPGLNEKKIAKMLVDEFLNNGADGASFEPIVTSGPNTSMPHLRSTTREIKQGDILIFDFGIKYKGYSTDTTRVVSIGKPIEEIVKIFEIVKEAQQKAEDMIKENVQACEIDKVARQVITNYGFGKYFIHRTGHGIGIDVHEEPYIAPNYKRKIEKNMVFTIEPGIYLPEKFGIRIEDMVYVNSKAVVMNNLQKEEIFIV</sequence>
<keyword evidence="2" id="KW-0378">Hydrolase</keyword>
<dbReference type="OrthoDB" id="1346at2157"/>
<evidence type="ECO:0000313" key="8">
    <source>
        <dbReference type="Proteomes" id="UP000427373"/>
    </source>
</evidence>
<dbReference type="Gene3D" id="3.90.230.10">
    <property type="entry name" value="Creatinase/methionine aminopeptidase superfamily"/>
    <property type="match status" value="1"/>
</dbReference>
<dbReference type="InterPro" id="IPR001131">
    <property type="entry name" value="Peptidase_M24B_aminopep-P_CS"/>
</dbReference>
<comment type="similarity">
    <text evidence="3">Belongs to the peptidase M24B family.</text>
</comment>
<evidence type="ECO:0000256" key="2">
    <source>
        <dbReference type="ARBA" id="ARBA00022801"/>
    </source>
</evidence>
<keyword evidence="8" id="KW-1185">Reference proteome</keyword>
<evidence type="ECO:0000259" key="4">
    <source>
        <dbReference type="Pfam" id="PF00557"/>
    </source>
</evidence>
<keyword evidence="1 3" id="KW-0479">Metal-binding</keyword>
<dbReference type="AlphaFoldDB" id="A0A650CJB7"/>
<accession>A0A650CJB7</accession>
<dbReference type="RefSeq" id="WP_156015416.1">
    <property type="nucleotide sequence ID" value="NZ_CP045484.1"/>
</dbReference>
<proteinExistence type="inferred from homology"/>
<protein>
    <submittedName>
        <fullName evidence="7">M24 family metallopeptidase</fullName>
    </submittedName>
    <submittedName>
        <fullName evidence="6">Xaa-Pro aminopeptidase</fullName>
    </submittedName>
</protein>
<gene>
    <name evidence="7" type="ORF">D1869_12760</name>
    <name evidence="6" type="ORF">HNQ62_001659</name>
</gene>
<evidence type="ECO:0000256" key="3">
    <source>
        <dbReference type="RuleBase" id="RU000590"/>
    </source>
</evidence>
<feature type="domain" description="Peptidase M24" evidence="4">
    <location>
        <begin position="134"/>
        <end position="336"/>
    </location>
</feature>
<dbReference type="SUPFAM" id="SSF55920">
    <property type="entry name" value="Creatinase/aminopeptidase"/>
    <property type="match status" value="1"/>
</dbReference>